<dbReference type="InterPro" id="IPR001471">
    <property type="entry name" value="AP2/ERF_dom"/>
</dbReference>
<feature type="region of interest" description="Disordered" evidence="7">
    <location>
        <begin position="83"/>
        <end position="125"/>
    </location>
</feature>
<dbReference type="CDD" id="cd00018">
    <property type="entry name" value="AP2"/>
    <property type="match status" value="1"/>
</dbReference>
<dbReference type="GO" id="GO:0003677">
    <property type="term" value="F:DNA binding"/>
    <property type="evidence" value="ECO:0007669"/>
    <property type="project" value="UniProtKB-KW"/>
</dbReference>
<evidence type="ECO:0000256" key="4">
    <source>
        <dbReference type="ARBA" id="ARBA00023163"/>
    </source>
</evidence>
<keyword evidence="10" id="KW-1185">Reference proteome</keyword>
<dbReference type="GO" id="GO:0005634">
    <property type="term" value="C:nucleus"/>
    <property type="evidence" value="ECO:0007669"/>
    <property type="project" value="UniProtKB-SubCell"/>
</dbReference>
<dbReference type="FunFam" id="3.30.730.10:FF:000001">
    <property type="entry name" value="Ethylene-responsive transcription factor 2"/>
    <property type="match status" value="1"/>
</dbReference>
<dbReference type="EMBL" id="CAMGYJ010000005">
    <property type="protein sequence ID" value="CAI0411328.1"/>
    <property type="molecule type" value="Genomic_DNA"/>
</dbReference>
<evidence type="ECO:0000256" key="2">
    <source>
        <dbReference type="ARBA" id="ARBA00023015"/>
    </source>
</evidence>
<dbReference type="InterPro" id="IPR036955">
    <property type="entry name" value="AP2/ERF_dom_sf"/>
</dbReference>
<dbReference type="PANTHER" id="PTHR31190:SF142">
    <property type="entry name" value="ETHYLENE-RESPONSIVE TRANSCRIPTION FACTOR RAP2-3"/>
    <property type="match status" value="1"/>
</dbReference>
<evidence type="ECO:0000256" key="3">
    <source>
        <dbReference type="ARBA" id="ARBA00023125"/>
    </source>
</evidence>
<organism evidence="9 10">
    <name type="scientific">Linum tenue</name>
    <dbReference type="NCBI Taxonomy" id="586396"/>
    <lineage>
        <taxon>Eukaryota</taxon>
        <taxon>Viridiplantae</taxon>
        <taxon>Streptophyta</taxon>
        <taxon>Embryophyta</taxon>
        <taxon>Tracheophyta</taxon>
        <taxon>Spermatophyta</taxon>
        <taxon>Magnoliopsida</taxon>
        <taxon>eudicotyledons</taxon>
        <taxon>Gunneridae</taxon>
        <taxon>Pentapetalae</taxon>
        <taxon>rosids</taxon>
        <taxon>fabids</taxon>
        <taxon>Malpighiales</taxon>
        <taxon>Linaceae</taxon>
        <taxon>Linum</taxon>
    </lineage>
</organism>
<name>A0AAV0JR26_9ROSI</name>
<dbReference type="Gene3D" id="3.30.730.10">
    <property type="entry name" value="AP2/ERF domain"/>
    <property type="match status" value="1"/>
</dbReference>
<dbReference type="GO" id="GO:0009873">
    <property type="term" value="P:ethylene-activated signaling pathway"/>
    <property type="evidence" value="ECO:0007669"/>
    <property type="project" value="InterPro"/>
</dbReference>
<dbReference type="InterPro" id="IPR044808">
    <property type="entry name" value="ERF_plant"/>
</dbReference>
<evidence type="ECO:0000256" key="1">
    <source>
        <dbReference type="ARBA" id="ARBA00004123"/>
    </source>
</evidence>
<protein>
    <recommendedName>
        <fullName evidence="8">AP2/ERF domain-containing protein</fullName>
    </recommendedName>
</protein>
<proteinExistence type="inferred from homology"/>
<dbReference type="SUPFAM" id="SSF54171">
    <property type="entry name" value="DNA-binding domain"/>
    <property type="match status" value="1"/>
</dbReference>
<accession>A0AAV0JR26</accession>
<dbReference type="PRINTS" id="PR00367">
    <property type="entry name" value="ETHRSPELEMNT"/>
</dbReference>
<reference evidence="9" key="1">
    <citation type="submission" date="2022-08" db="EMBL/GenBank/DDBJ databases">
        <authorList>
            <person name="Gutierrez-Valencia J."/>
        </authorList>
    </citation>
    <scope>NUCLEOTIDE SEQUENCE</scope>
</reference>
<dbReference type="Proteomes" id="UP001154282">
    <property type="component" value="Unassembled WGS sequence"/>
</dbReference>
<evidence type="ECO:0000256" key="7">
    <source>
        <dbReference type="SAM" id="MobiDB-lite"/>
    </source>
</evidence>
<comment type="subcellular location">
    <subcellularLocation>
        <location evidence="1">Nucleus</location>
    </subcellularLocation>
</comment>
<dbReference type="GO" id="GO:0003700">
    <property type="term" value="F:DNA-binding transcription factor activity"/>
    <property type="evidence" value="ECO:0007669"/>
    <property type="project" value="InterPro"/>
</dbReference>
<feature type="domain" description="AP2/ERF" evidence="8">
    <location>
        <begin position="118"/>
        <end position="175"/>
    </location>
</feature>
<dbReference type="PROSITE" id="PS51032">
    <property type="entry name" value="AP2_ERF"/>
    <property type="match status" value="1"/>
</dbReference>
<evidence type="ECO:0000256" key="6">
    <source>
        <dbReference type="ARBA" id="ARBA00024343"/>
    </source>
</evidence>
<keyword evidence="3" id="KW-0238">DNA-binding</keyword>
<sequence length="356" mass="39303">MCGGAIISDFVPPTARGGRSYSRKLTADFSWSGLKSNSVKHNNNKANAKPAVIDLDDDFEADFREFVDDFDVDEDAYDVDVKPFAFSAPPPPPRSRAVKPVEFSGQAERSAKMKRKSPYRGTRQRPWGRWAAEIRDPRKGARVWLGTFGTAEEAARAYDAEALKIRGRKAKVNFPVAAQFAASNPKQLPTRSKAHRGPDYCRDYAEQELFDSMSYVEEKPSLNLQLGSDLGSNNSFDFCDFGWAQQEGPKSVFQAGPGFNESEGAVPSKKQNCNNSAGAAEEENKGFKCEGGEELFGFDNGSKYLEMMQYMEGGSWEASLENLLNGTTTSTMEDGGNNTMDMWSFDELFDLAGGVH</sequence>
<comment type="similarity">
    <text evidence="6">Belongs to the AP2/ERF transcription factor family. ERF subfamily.</text>
</comment>
<evidence type="ECO:0000313" key="10">
    <source>
        <dbReference type="Proteomes" id="UP001154282"/>
    </source>
</evidence>
<comment type="caution">
    <text evidence="9">The sequence shown here is derived from an EMBL/GenBank/DDBJ whole genome shotgun (WGS) entry which is preliminary data.</text>
</comment>
<dbReference type="SMART" id="SM00380">
    <property type="entry name" value="AP2"/>
    <property type="match status" value="1"/>
</dbReference>
<evidence type="ECO:0000256" key="5">
    <source>
        <dbReference type="ARBA" id="ARBA00023242"/>
    </source>
</evidence>
<dbReference type="AlphaFoldDB" id="A0AAV0JR26"/>
<evidence type="ECO:0000313" key="9">
    <source>
        <dbReference type="EMBL" id="CAI0411328.1"/>
    </source>
</evidence>
<keyword evidence="4" id="KW-0804">Transcription</keyword>
<keyword evidence="5" id="KW-0539">Nucleus</keyword>
<keyword evidence="2" id="KW-0805">Transcription regulation</keyword>
<dbReference type="InterPro" id="IPR016177">
    <property type="entry name" value="DNA-bd_dom_sf"/>
</dbReference>
<gene>
    <name evidence="9" type="ORF">LITE_LOCUS15112</name>
</gene>
<evidence type="ECO:0000259" key="8">
    <source>
        <dbReference type="PROSITE" id="PS51032"/>
    </source>
</evidence>
<dbReference type="PANTHER" id="PTHR31190">
    <property type="entry name" value="DNA-BINDING DOMAIN"/>
    <property type="match status" value="1"/>
</dbReference>
<dbReference type="Pfam" id="PF00847">
    <property type="entry name" value="AP2"/>
    <property type="match status" value="1"/>
</dbReference>